<dbReference type="AlphaFoldDB" id="A0A2M3ZS87"/>
<evidence type="ECO:0000256" key="1">
    <source>
        <dbReference type="SAM" id="Phobius"/>
    </source>
</evidence>
<name>A0A2M3ZS87_9DIPT</name>
<dbReference type="EMBL" id="GGFM01010683">
    <property type="protein sequence ID" value="MBW31434.1"/>
    <property type="molecule type" value="Transcribed_RNA"/>
</dbReference>
<evidence type="ECO:0000313" key="3">
    <source>
        <dbReference type="EMBL" id="MBW31434.1"/>
    </source>
</evidence>
<feature type="chain" id="PRO_5014882488" evidence="2">
    <location>
        <begin position="20"/>
        <end position="87"/>
    </location>
</feature>
<feature type="signal peptide" evidence="2">
    <location>
        <begin position="1"/>
        <end position="19"/>
    </location>
</feature>
<accession>A0A2M3ZS87</accession>
<keyword evidence="2" id="KW-0732">Signal</keyword>
<keyword evidence="1" id="KW-0472">Membrane</keyword>
<proteinExistence type="predicted"/>
<feature type="transmembrane region" description="Helical" evidence="1">
    <location>
        <begin position="70"/>
        <end position="86"/>
    </location>
</feature>
<reference evidence="3" key="1">
    <citation type="submission" date="2018-01" db="EMBL/GenBank/DDBJ databases">
        <title>An insight into the sialome of Amazonian anophelines.</title>
        <authorList>
            <person name="Ribeiro J.M."/>
            <person name="Scarpassa V."/>
            <person name="Calvo E."/>
        </authorList>
    </citation>
    <scope>NUCLEOTIDE SEQUENCE</scope>
    <source>
        <tissue evidence="3">Salivary glands</tissue>
    </source>
</reference>
<keyword evidence="1" id="KW-1133">Transmembrane helix</keyword>
<sequence>MLLMLLLLLLLLKEHLLLQLFVLLCRVEVHAGDGHKVGELARGAVASGLVELMLLFGLQQIHQRFAGHSWFLFLLVMLLLLLHLVVQ</sequence>
<organism evidence="3">
    <name type="scientific">Anopheles braziliensis</name>
    <dbReference type="NCBI Taxonomy" id="58242"/>
    <lineage>
        <taxon>Eukaryota</taxon>
        <taxon>Metazoa</taxon>
        <taxon>Ecdysozoa</taxon>
        <taxon>Arthropoda</taxon>
        <taxon>Hexapoda</taxon>
        <taxon>Insecta</taxon>
        <taxon>Pterygota</taxon>
        <taxon>Neoptera</taxon>
        <taxon>Endopterygota</taxon>
        <taxon>Diptera</taxon>
        <taxon>Nematocera</taxon>
        <taxon>Culicoidea</taxon>
        <taxon>Culicidae</taxon>
        <taxon>Anophelinae</taxon>
        <taxon>Anopheles</taxon>
    </lineage>
</organism>
<protein>
    <submittedName>
        <fullName evidence="3">Putative secreted peptide</fullName>
    </submittedName>
</protein>
<keyword evidence="1" id="KW-0812">Transmembrane</keyword>
<evidence type="ECO:0000256" key="2">
    <source>
        <dbReference type="SAM" id="SignalP"/>
    </source>
</evidence>